<comment type="subcellular location">
    <subcellularLocation>
        <location evidence="1">Membrane</location>
        <topology evidence="1">Multi-pass membrane protein</topology>
    </subcellularLocation>
</comment>
<reference evidence="7" key="1">
    <citation type="submission" date="2025-08" db="UniProtKB">
        <authorList>
            <consortium name="RefSeq"/>
        </authorList>
    </citation>
    <scope>IDENTIFICATION</scope>
</reference>
<keyword evidence="2 5" id="KW-0812">Transmembrane</keyword>
<dbReference type="InterPro" id="IPR009436">
    <property type="entry name" value="AGTRAP"/>
</dbReference>
<dbReference type="PANTHER" id="PTHR16521:SF3">
    <property type="entry name" value="TYPE-1 ANGIOTENSIN II RECEPTOR-ASSOCIATED PROTEIN"/>
    <property type="match status" value="1"/>
</dbReference>
<evidence type="ECO:0000256" key="3">
    <source>
        <dbReference type="ARBA" id="ARBA00022989"/>
    </source>
</evidence>
<evidence type="ECO:0000256" key="2">
    <source>
        <dbReference type="ARBA" id="ARBA00022692"/>
    </source>
</evidence>
<feature type="transmembrane region" description="Helical" evidence="5">
    <location>
        <begin position="31"/>
        <end position="49"/>
    </location>
</feature>
<keyword evidence="4 5" id="KW-0472">Membrane</keyword>
<dbReference type="Pfam" id="PF06396">
    <property type="entry name" value="AGTRAP"/>
    <property type="match status" value="1"/>
</dbReference>
<keyword evidence="6" id="KW-1185">Reference proteome</keyword>
<dbReference type="SMART" id="SM00805">
    <property type="entry name" value="AGTRAP"/>
    <property type="match status" value="1"/>
</dbReference>
<protein>
    <submittedName>
        <fullName evidence="7">Type-1 angiotensin II receptor-associated protein-like isoform X1</fullName>
    </submittedName>
</protein>
<accession>A0ABM1E5A0</accession>
<gene>
    <name evidence="7" type="primary">LOC106808953</name>
</gene>
<dbReference type="Proteomes" id="UP000695022">
    <property type="component" value="Unplaced"/>
</dbReference>
<name>A0ABM1E5A0_PRICU</name>
<feature type="transmembrane region" description="Helical" evidence="5">
    <location>
        <begin position="61"/>
        <end position="79"/>
    </location>
</feature>
<dbReference type="RefSeq" id="XP_014667371.1">
    <property type="nucleotide sequence ID" value="XM_014811885.1"/>
</dbReference>
<dbReference type="GeneID" id="106808953"/>
<feature type="transmembrane region" description="Helical" evidence="5">
    <location>
        <begin position="85"/>
        <end position="108"/>
    </location>
</feature>
<feature type="transmembrane region" description="Helical" evidence="5">
    <location>
        <begin position="7"/>
        <end position="25"/>
    </location>
</feature>
<keyword evidence="3 5" id="KW-1133">Transmembrane helix</keyword>
<organism evidence="6 7">
    <name type="scientific">Priapulus caudatus</name>
    <name type="common">Priapulid worm</name>
    <dbReference type="NCBI Taxonomy" id="37621"/>
    <lineage>
        <taxon>Eukaryota</taxon>
        <taxon>Metazoa</taxon>
        <taxon>Ecdysozoa</taxon>
        <taxon>Scalidophora</taxon>
        <taxon>Priapulida</taxon>
        <taxon>Priapulimorpha</taxon>
        <taxon>Priapulimorphida</taxon>
        <taxon>Priapulidae</taxon>
        <taxon>Priapulus</taxon>
    </lineage>
</organism>
<evidence type="ECO:0000313" key="7">
    <source>
        <dbReference type="RefSeq" id="XP_014667371.1"/>
    </source>
</evidence>
<evidence type="ECO:0000256" key="5">
    <source>
        <dbReference type="SAM" id="Phobius"/>
    </source>
</evidence>
<dbReference type="PANTHER" id="PTHR16521">
    <property type="entry name" value="TYPE-1 ANGIOTENSIN II RECEPTOR-ASSOCIATED PROTEIN"/>
    <property type="match status" value="1"/>
</dbReference>
<sequence>MENIRVPPLKVVFVTHFILTTWAMLTSWVPMAYIYYNGFLLACILWSLINTEASDPVLLSLMLNVISIVMDIVVLATSYPYQKVAFLQSSVAGLFRFSAVMCCVNLLLRPVTSIVMYRVMQARSAEYSSFTQYGGGFSGHGETYENIDQPVPTAPAVANSDFVDASPSKAAYQSP</sequence>
<proteinExistence type="predicted"/>
<evidence type="ECO:0000256" key="4">
    <source>
        <dbReference type="ARBA" id="ARBA00023136"/>
    </source>
</evidence>
<evidence type="ECO:0000256" key="1">
    <source>
        <dbReference type="ARBA" id="ARBA00004141"/>
    </source>
</evidence>
<evidence type="ECO:0000313" key="6">
    <source>
        <dbReference type="Proteomes" id="UP000695022"/>
    </source>
</evidence>